<feature type="binding site" evidence="10">
    <location>
        <position position="68"/>
    </location>
    <ligand>
        <name>substrate</name>
    </ligand>
</feature>
<comment type="similarity">
    <text evidence="1 10 11">Belongs to the HAM1 NTPase family.</text>
</comment>
<evidence type="ECO:0000256" key="7">
    <source>
        <dbReference type="ARBA" id="ARBA00023080"/>
    </source>
</evidence>
<dbReference type="GO" id="GO:0005829">
    <property type="term" value="C:cytosol"/>
    <property type="evidence" value="ECO:0007669"/>
    <property type="project" value="TreeGrafter"/>
</dbReference>
<keyword evidence="6 10" id="KW-0460">Magnesium</keyword>
<dbReference type="OrthoDB" id="9807456at2"/>
<dbReference type="Gene3D" id="3.90.950.10">
    <property type="match status" value="1"/>
</dbReference>
<evidence type="ECO:0000313" key="13">
    <source>
        <dbReference type="Proteomes" id="UP000219440"/>
    </source>
</evidence>
<dbReference type="AlphaFoldDB" id="A0A2C8ZJ23"/>
<dbReference type="PANTHER" id="PTHR11067">
    <property type="entry name" value="INOSINE TRIPHOSPHATE PYROPHOSPHATASE/HAM1 PROTEIN"/>
    <property type="match status" value="1"/>
</dbReference>
<evidence type="ECO:0000256" key="11">
    <source>
        <dbReference type="RuleBase" id="RU003781"/>
    </source>
</evidence>
<dbReference type="Pfam" id="PF01725">
    <property type="entry name" value="Ham1p_like"/>
    <property type="match status" value="1"/>
</dbReference>
<dbReference type="RefSeq" id="WP_097060559.1">
    <property type="nucleotide sequence ID" value="NZ_BMLC01000001.1"/>
</dbReference>
<evidence type="ECO:0000256" key="4">
    <source>
        <dbReference type="ARBA" id="ARBA00022741"/>
    </source>
</evidence>
<dbReference type="EC" id="3.6.1.66" evidence="10"/>
<dbReference type="InterPro" id="IPR020922">
    <property type="entry name" value="dITP/XTP_pyrophosphatase"/>
</dbReference>
<dbReference type="Proteomes" id="UP000219440">
    <property type="component" value="Unassembled WGS sequence"/>
</dbReference>
<comment type="catalytic activity">
    <reaction evidence="9 10">
        <text>XTP + H2O = XMP + diphosphate + H(+)</text>
        <dbReference type="Rhea" id="RHEA:28610"/>
        <dbReference type="ChEBI" id="CHEBI:15377"/>
        <dbReference type="ChEBI" id="CHEBI:15378"/>
        <dbReference type="ChEBI" id="CHEBI:33019"/>
        <dbReference type="ChEBI" id="CHEBI:57464"/>
        <dbReference type="ChEBI" id="CHEBI:61314"/>
        <dbReference type="EC" id="3.6.1.66"/>
    </reaction>
</comment>
<dbReference type="EMBL" id="OCST01000003">
    <property type="protein sequence ID" value="SOE64729.1"/>
    <property type="molecule type" value="Genomic_DNA"/>
</dbReference>
<comment type="subunit">
    <text evidence="2 10">Homodimer.</text>
</comment>
<keyword evidence="7 10" id="KW-0546">Nucleotide metabolism</keyword>
<evidence type="ECO:0000313" key="12">
    <source>
        <dbReference type="EMBL" id="SOE64729.1"/>
    </source>
</evidence>
<feature type="binding site" evidence="10">
    <location>
        <begin position="162"/>
        <end position="165"/>
    </location>
    <ligand>
        <name>substrate</name>
    </ligand>
</feature>
<name>A0A2C8ZJ23_9MICO</name>
<keyword evidence="3 10" id="KW-0479">Metal-binding</keyword>
<dbReference type="GO" id="GO:0009146">
    <property type="term" value="P:purine nucleoside triphosphate catabolic process"/>
    <property type="evidence" value="ECO:0007669"/>
    <property type="project" value="UniProtKB-UniRule"/>
</dbReference>
<dbReference type="NCBIfam" id="TIGR00042">
    <property type="entry name" value="RdgB/HAM1 family non-canonical purine NTP pyrophosphatase"/>
    <property type="match status" value="1"/>
</dbReference>
<sequence length="209" mass="21528">MKLVLATHNPHKVEELRRILGDALDGIELVGYDGPEPVEDGESFEANALIKARAASAFTGLPAIADDSGISVDALGGSPGIHSARYAGGRDDAANVELVLANLGDEANRAAHFTCAAALVVPPAVGAIGPDGPADEAGALEFVEVGIWRGSVLHEPAGRNGFGYDPIFKPAGMSVSSAVLRSEEKNAVSHRALAFTAIMPTVRAQLLGE</sequence>
<dbReference type="GO" id="GO:0009117">
    <property type="term" value="P:nucleotide metabolic process"/>
    <property type="evidence" value="ECO:0007669"/>
    <property type="project" value="UniProtKB-KW"/>
</dbReference>
<dbReference type="GO" id="GO:0046872">
    <property type="term" value="F:metal ion binding"/>
    <property type="evidence" value="ECO:0007669"/>
    <property type="project" value="UniProtKB-KW"/>
</dbReference>
<keyword evidence="5 10" id="KW-0378">Hydrolase</keyword>
<evidence type="ECO:0000256" key="1">
    <source>
        <dbReference type="ARBA" id="ARBA00008023"/>
    </source>
</evidence>
<dbReference type="InterPro" id="IPR029001">
    <property type="entry name" value="ITPase-like_fam"/>
</dbReference>
<comment type="caution">
    <text evidence="10">Lacks conserved residue(s) required for the propagation of feature annotation.</text>
</comment>
<dbReference type="GO" id="GO:0035870">
    <property type="term" value="F:dITP diphosphatase activity"/>
    <property type="evidence" value="ECO:0007669"/>
    <property type="project" value="UniProtKB-UniRule"/>
</dbReference>
<evidence type="ECO:0000256" key="3">
    <source>
        <dbReference type="ARBA" id="ARBA00022723"/>
    </source>
</evidence>
<comment type="catalytic activity">
    <reaction evidence="8 10">
        <text>dITP + H2O = dIMP + diphosphate + H(+)</text>
        <dbReference type="Rhea" id="RHEA:28342"/>
        <dbReference type="ChEBI" id="CHEBI:15377"/>
        <dbReference type="ChEBI" id="CHEBI:15378"/>
        <dbReference type="ChEBI" id="CHEBI:33019"/>
        <dbReference type="ChEBI" id="CHEBI:61194"/>
        <dbReference type="ChEBI" id="CHEBI:61382"/>
        <dbReference type="EC" id="3.6.1.66"/>
    </reaction>
</comment>
<dbReference type="FunFam" id="3.90.950.10:FF:000001">
    <property type="entry name" value="dITP/XTP pyrophosphatase"/>
    <property type="match status" value="1"/>
</dbReference>
<dbReference type="GO" id="GO:0036222">
    <property type="term" value="F:XTP diphosphatase activity"/>
    <property type="evidence" value="ECO:0007669"/>
    <property type="project" value="UniProtKB-UniRule"/>
</dbReference>
<evidence type="ECO:0000256" key="6">
    <source>
        <dbReference type="ARBA" id="ARBA00022842"/>
    </source>
</evidence>
<feature type="binding site" evidence="10">
    <location>
        <position position="67"/>
    </location>
    <ligand>
        <name>Mg(2+)</name>
        <dbReference type="ChEBI" id="CHEBI:18420"/>
    </ligand>
</feature>
<dbReference type="SUPFAM" id="SSF52972">
    <property type="entry name" value="ITPase-like"/>
    <property type="match status" value="1"/>
</dbReference>
<reference evidence="12 13" key="1">
    <citation type="submission" date="2017-09" db="EMBL/GenBank/DDBJ databases">
        <authorList>
            <person name="Ehlers B."/>
            <person name="Leendertz F.H."/>
        </authorList>
    </citation>
    <scope>NUCLEOTIDE SEQUENCE [LARGE SCALE GENOMIC DNA]</scope>
    <source>
        <strain evidence="12 13">CGMCC 1.05381</strain>
    </source>
</reference>
<dbReference type="PANTHER" id="PTHR11067:SF9">
    <property type="entry name" value="INOSINE TRIPHOSPHATE PYROPHOSPHATASE"/>
    <property type="match status" value="1"/>
</dbReference>
<evidence type="ECO:0000256" key="10">
    <source>
        <dbReference type="HAMAP-Rule" id="MF_01405"/>
    </source>
</evidence>
<dbReference type="HAMAP" id="MF_01405">
    <property type="entry name" value="Non_canon_purine_NTPase"/>
    <property type="match status" value="1"/>
</dbReference>
<comment type="function">
    <text evidence="10">Pyrophosphatase that catalyzes the hydrolysis of nucleoside triphosphates to their monophosphate derivatives, with a high preference for the non-canonical purine nucleotides XTP (xanthosine triphosphate), dITP (deoxyinosine triphosphate) and ITP. Seems to function as a house-cleaning enzyme that removes non-canonical purine nucleotides from the nucleotide pool, thus preventing their incorporation into DNA/RNA and avoiding chromosomal lesions.</text>
</comment>
<keyword evidence="4 10" id="KW-0547">Nucleotide-binding</keyword>
<dbReference type="CDD" id="cd00515">
    <property type="entry name" value="HAM1"/>
    <property type="match status" value="1"/>
</dbReference>
<proteinExistence type="inferred from homology"/>
<evidence type="ECO:0000256" key="8">
    <source>
        <dbReference type="ARBA" id="ARBA00051875"/>
    </source>
</evidence>
<protein>
    <recommendedName>
        <fullName evidence="10">dITP/XTP pyrophosphatase</fullName>
        <ecNumber evidence="10">3.6.1.66</ecNumber>
    </recommendedName>
    <alternativeName>
        <fullName evidence="10">Non-canonical purine NTP pyrophosphatase</fullName>
    </alternativeName>
    <alternativeName>
        <fullName evidence="10">Non-standard purine NTP pyrophosphatase</fullName>
    </alternativeName>
    <alternativeName>
        <fullName evidence="10">Nucleoside-triphosphate diphosphatase</fullName>
    </alternativeName>
    <alternativeName>
        <fullName evidence="10">Nucleoside-triphosphate pyrophosphatase</fullName>
        <shortName evidence="10">NTPase</shortName>
    </alternativeName>
</protein>
<gene>
    <name evidence="12" type="ORF">SAMN06296378_1435</name>
</gene>
<comment type="cofactor">
    <cofactor evidence="10">
        <name>Mg(2+)</name>
        <dbReference type="ChEBI" id="CHEBI:18420"/>
    </cofactor>
    <text evidence="10">Binds 1 Mg(2+) ion per subunit.</text>
</comment>
<dbReference type="GO" id="GO:0017111">
    <property type="term" value="F:ribonucleoside triphosphate phosphatase activity"/>
    <property type="evidence" value="ECO:0007669"/>
    <property type="project" value="InterPro"/>
</dbReference>
<evidence type="ECO:0000256" key="5">
    <source>
        <dbReference type="ARBA" id="ARBA00022801"/>
    </source>
</evidence>
<dbReference type="GO" id="GO:0036220">
    <property type="term" value="F:ITP diphosphatase activity"/>
    <property type="evidence" value="ECO:0007669"/>
    <property type="project" value="UniProtKB-UniRule"/>
</dbReference>
<feature type="binding site" evidence="10">
    <location>
        <position position="185"/>
    </location>
    <ligand>
        <name>substrate</name>
    </ligand>
</feature>
<feature type="binding site" evidence="10">
    <location>
        <begin position="190"/>
        <end position="191"/>
    </location>
    <ligand>
        <name>substrate</name>
    </ligand>
</feature>
<evidence type="ECO:0000256" key="9">
    <source>
        <dbReference type="ARBA" id="ARBA00052017"/>
    </source>
</evidence>
<keyword evidence="13" id="KW-1185">Reference proteome</keyword>
<feature type="binding site" evidence="10">
    <location>
        <begin position="7"/>
        <end position="12"/>
    </location>
    <ligand>
        <name>substrate</name>
    </ligand>
</feature>
<feature type="active site" description="Proton acceptor" evidence="10">
    <location>
        <position position="67"/>
    </location>
</feature>
<organism evidence="12 13">
    <name type="scientific">Salinibacterium xinjiangense</name>
    <dbReference type="NCBI Taxonomy" id="386302"/>
    <lineage>
        <taxon>Bacteria</taxon>
        <taxon>Bacillati</taxon>
        <taxon>Actinomycetota</taxon>
        <taxon>Actinomycetes</taxon>
        <taxon>Micrococcales</taxon>
        <taxon>Microbacteriaceae</taxon>
        <taxon>Salinibacterium</taxon>
    </lineage>
</organism>
<dbReference type="InterPro" id="IPR002637">
    <property type="entry name" value="RdgB/HAM1"/>
</dbReference>
<evidence type="ECO:0000256" key="2">
    <source>
        <dbReference type="ARBA" id="ARBA00011738"/>
    </source>
</evidence>
<accession>A0A2C8ZJ23</accession>
<comment type="catalytic activity">
    <reaction evidence="10">
        <text>ITP + H2O = IMP + diphosphate + H(+)</text>
        <dbReference type="Rhea" id="RHEA:29399"/>
        <dbReference type="ChEBI" id="CHEBI:15377"/>
        <dbReference type="ChEBI" id="CHEBI:15378"/>
        <dbReference type="ChEBI" id="CHEBI:33019"/>
        <dbReference type="ChEBI" id="CHEBI:58053"/>
        <dbReference type="ChEBI" id="CHEBI:61402"/>
        <dbReference type="EC" id="3.6.1.66"/>
    </reaction>
</comment>
<dbReference type="GO" id="GO:0000166">
    <property type="term" value="F:nucleotide binding"/>
    <property type="evidence" value="ECO:0007669"/>
    <property type="project" value="UniProtKB-KW"/>
</dbReference>